<dbReference type="InterPro" id="IPR050473">
    <property type="entry name" value="A2M/Complement_sys"/>
</dbReference>
<dbReference type="FunFam" id="2.60.40.10:FF:000312">
    <property type="entry name" value="Alpha-2-macroglobulin like 1"/>
    <property type="match status" value="3"/>
</dbReference>
<dbReference type="InterPro" id="IPR011626">
    <property type="entry name" value="Alpha-macroglobulin_TED"/>
</dbReference>
<protein>
    <submittedName>
        <fullName evidence="12">Alpha-2-macroglobulin-like protein</fullName>
    </submittedName>
</protein>
<feature type="domain" description="Alpha-2-macroglobulin" evidence="10">
    <location>
        <begin position="5074"/>
        <end position="5163"/>
    </location>
</feature>
<dbReference type="SMART" id="SM01359">
    <property type="entry name" value="A2M_N_2"/>
    <property type="match status" value="4"/>
</dbReference>
<evidence type="ECO:0000259" key="10">
    <source>
        <dbReference type="SMART" id="SM01360"/>
    </source>
</evidence>
<feature type="domain" description="Alpha-2-macroglobulin" evidence="10">
    <location>
        <begin position="1554"/>
        <end position="1644"/>
    </location>
</feature>
<keyword evidence="5" id="KW-0732">Signal</keyword>
<dbReference type="Pfam" id="PF07677">
    <property type="entry name" value="A2M_recep"/>
    <property type="match status" value="5"/>
</dbReference>
<keyword evidence="7" id="KW-1015">Disulfide bond</keyword>
<dbReference type="InterPro" id="IPR001599">
    <property type="entry name" value="Macroglobln_a2"/>
</dbReference>
<comment type="subcellular location">
    <subcellularLocation>
        <location evidence="1">Secreted</location>
    </subcellularLocation>
</comment>
<dbReference type="InterPro" id="IPR041813">
    <property type="entry name" value="A2M_TED"/>
</dbReference>
<feature type="domain" description="Alpha-macroglobulin receptor-binding" evidence="11">
    <location>
        <begin position="4295"/>
        <end position="4385"/>
    </location>
</feature>
<dbReference type="STRING" id="84645.A0A498N081"/>
<dbReference type="Gene3D" id="2.60.40.1940">
    <property type="match status" value="3"/>
</dbReference>
<dbReference type="PANTHER" id="PTHR11412">
    <property type="entry name" value="MACROGLOBULIN / COMPLEMENT"/>
    <property type="match status" value="1"/>
</dbReference>
<dbReference type="InterPro" id="IPR040839">
    <property type="entry name" value="MG4"/>
</dbReference>
<dbReference type="Gene3D" id="1.50.10.20">
    <property type="match status" value="6"/>
</dbReference>
<dbReference type="InterPro" id="IPR009048">
    <property type="entry name" value="A-macroglobulin_rcpt-bd"/>
</dbReference>
<keyword evidence="3" id="KW-0964">Secreted</keyword>
<dbReference type="InterPro" id="IPR041555">
    <property type="entry name" value="MG3"/>
</dbReference>
<feature type="domain" description="Alpha-2-macroglobulin bait region" evidence="9">
    <location>
        <begin position="2184"/>
        <end position="2333"/>
    </location>
</feature>
<dbReference type="SUPFAM" id="SSF48239">
    <property type="entry name" value="Terpenoid cyclases/Protein prenyltransferases"/>
    <property type="match status" value="5"/>
</dbReference>
<evidence type="ECO:0000313" key="12">
    <source>
        <dbReference type="EMBL" id="RXN23916.1"/>
    </source>
</evidence>
<evidence type="ECO:0000256" key="3">
    <source>
        <dbReference type="ARBA" id="ARBA00022525"/>
    </source>
</evidence>
<keyword evidence="13" id="KW-1185">Reference proteome</keyword>
<dbReference type="Pfam" id="PF01835">
    <property type="entry name" value="MG2"/>
    <property type="match status" value="3"/>
</dbReference>
<feature type="domain" description="Alpha-macroglobulin receptor-binding" evidence="11">
    <location>
        <begin position="5697"/>
        <end position="5787"/>
    </location>
</feature>
<dbReference type="EMBL" id="QBIY01012555">
    <property type="protein sequence ID" value="RXN23916.1"/>
    <property type="molecule type" value="Genomic_DNA"/>
</dbReference>
<feature type="domain" description="Alpha-2-macroglobulin bait region" evidence="9">
    <location>
        <begin position="3558"/>
        <end position="3693"/>
    </location>
</feature>
<dbReference type="PANTHER" id="PTHR11412:SF150">
    <property type="entry name" value="ALPHA-2-MACROGLOBULIN-RELATED"/>
    <property type="match status" value="1"/>
</dbReference>
<dbReference type="InterPro" id="IPR014756">
    <property type="entry name" value="Ig_E-set"/>
</dbReference>
<dbReference type="SUPFAM" id="SSF81296">
    <property type="entry name" value="E set domains"/>
    <property type="match status" value="5"/>
</dbReference>
<keyword evidence="4" id="KW-0646">Protease inhibitor</keyword>
<feature type="domain" description="Alpha-macroglobulin receptor-binding" evidence="11">
    <location>
        <begin position="1183"/>
        <end position="1273"/>
    </location>
</feature>
<evidence type="ECO:0000259" key="11">
    <source>
        <dbReference type="SMART" id="SM01361"/>
    </source>
</evidence>
<dbReference type="InterPro" id="IPR013783">
    <property type="entry name" value="Ig-like_fold"/>
</dbReference>
<dbReference type="Gene3D" id="2.60.120.1540">
    <property type="match status" value="3"/>
</dbReference>
<dbReference type="GO" id="GO:0004867">
    <property type="term" value="F:serine-type endopeptidase inhibitor activity"/>
    <property type="evidence" value="ECO:0007669"/>
    <property type="project" value="UniProtKB-KW"/>
</dbReference>
<dbReference type="FunFam" id="6.20.50.160:FF:000002">
    <property type="entry name" value="Thioester-containing protein 2, isoform B"/>
    <property type="match status" value="1"/>
</dbReference>
<evidence type="ECO:0000256" key="5">
    <source>
        <dbReference type="ARBA" id="ARBA00022729"/>
    </source>
</evidence>
<feature type="domain" description="Alpha-2-macroglobulin" evidence="10">
    <location>
        <begin position="794"/>
        <end position="883"/>
    </location>
</feature>
<keyword evidence="8" id="KW-0325">Glycoprotein</keyword>
<dbReference type="FunFam" id="2.60.40.1930:FF:000001">
    <property type="entry name" value="CD109 isoform 3"/>
    <property type="match status" value="4"/>
</dbReference>
<evidence type="ECO:0000256" key="7">
    <source>
        <dbReference type="ARBA" id="ARBA00023157"/>
    </source>
</evidence>
<comment type="similarity">
    <text evidence="2">Belongs to the protease inhibitor I39 (alpha-2-macroglobulin) family.</text>
</comment>
<feature type="domain" description="Alpha-macroglobulin receptor-binding" evidence="11">
    <location>
        <begin position="376"/>
        <end position="466"/>
    </location>
</feature>
<dbReference type="SMART" id="SM01360">
    <property type="entry name" value="A2M"/>
    <property type="match status" value="5"/>
</dbReference>
<sequence>MAILSPNIYILQYLENTEQLTSAIRERATGFLKNGYQRQLNYRHNSGAYSTFGHGDENTWLTAFVLRSFGKAQKYIFIDPQIIQSAKKWLISRRDSDGCFIQQGKLFNNRMKGGVNDNVTMTAYITASLLELETPVTDPVVTKGLSCLRSVIEDVKNTYITALLAYTVSLARDTDTRQQLFKKLQDVAISEGSHLHWSQSGSAGDSDSLAVEISSYVLLAVLTTDSVTTADLGFANRIVSWLVKQQNAYGGFSSTQDTVVALQALSLYATKVFSSDGSSTVTVQSAGDTHHFDVNQDNKLLYQEKQLQNVPAKYSIEVKGSTCVSVQIAQFYNIPTPTEAKTLSIDAKIEGDCKKTFGQNLLLNFTVTYNGPQARSNMVIVDIKLLSGFTADTSLLEPQRLSRTSLVERLDSKDDHVIVYLKEVQKKNPVNLQIKLKQVLPVKNLKPAVIKVYDYYQTMNFRVVTMDRNFVPFDQKYSTVVLEMSEMGCASFTLDTSVFFNSTNEIFLKEHLTVRVNVTEEGTENTMDKFQTVYLTYEIGEATFTELPKIYEHGSIIQGKIKLANVHGAPLQNKEVYVLEGQKWSSKLLLNLTTDSDGLAEFSLNTSSLSKSDINLMASAYPEFKLRGFRNLYFYTEEKTVQLLWPASSYTPTLSELIIENIEQPLKCDAEFTVTIKYYFVGETVEDFKTDIVYIIFNLLPVRTVSGYPYNVLDTQECLEIRPRRAVSLDRIYDSLKNVGLKMATNLHVRKPLCLTYGLTYKRSFLVDSMDYNYRTTGSGPLPVETVRTFFPETWIWQLTEVGDSGSAQVPVTVPDTITSWETEVFCLSSKGLGLAPPAQLTVFQPFFLELSLPYSIIRGEIFELKATVFNCLSKCIMVKVIPAPSSDYTLKASSDDQYSSCLCANGRKTFKWILTPSVLGVLNITVQRQRRPRLCVTMRFIWKTQSSSPQPSEREPLASLRTDPVITKGLSCLRSVIEDVNNTYTTALLAYTFSLARDKNTRQQLFKKLEDGLISTGLSLDLLMTLILWQWRSAPADLGFANRIVSWLVKRQNAYGGFSSTQDTVVALQALSLHATKVFSSDGSSTVTVQSAGDTHHFDVNQDNKLLYQEKQLQNVPAKYSIEVKGSTCVSVQIAQLYNSPTPNEAKTLSIDAKIEGDCKKTFGQDLLLNFTVTYNGPQARSNMVIVDIKLLSGFTADTSLLEPQRLSRTSLVERLDSKDDHVIVYLKEVQKNIPVNLQIKLKQVLPVKNLKPAVIKVYDYYQTIIESGSVAKLCASLLKPNESLVMNIYLVHGDQSTLLLQKKAEEEFHRCFNFQTPLVEAESVQTMKAEVRGKNFKMSEERKVVFRRYYPLTFIQTDKPTYIPGQTVNFRVVTMDRNFVPFDQKDSQYNRIGQWTNISSTRWILQLSHELNPEARQGRYKLKAYIGEGSITHIFEVKKYVLPKFEITMKSPKEISFADNDMNVEIKLANFKGAPLQNKEVCLLVRNSCLKQDFNLTTDSDGLATFSLNTSSFSKSDINLMVSLQFSPAKAVPGEKNTLQISAQPGSLCGLSAVDQSVLILEDSGSAQVPVTVPDTITSWETEAFCLSSKGLGLAPPAQLTVFQPFFLELSLPYSIIREEIFEQKATVFNYLSKCIMDTVVALQALSLYATKVFSSDGSSTVTVQSAGDTHHFDVNQDNKLLYQEKQLQNVPAKYSTEVKGSTCVSVQIAQFYNIPTPTEAKTLSIDAKIEGDCKKTFGQDLLLNFTVKYFTVTFPAVIESGSEAKLCASLLKPNESLVMNIYLVHGNQSTLLLQEKAEEEFHRCFNFKAPLVEAESVQKLKVELQGESFKLTEERKVMFKPYHPLTFIQTDKPIYTPGQTVNFRIVTMDTDFAPLDQQYGSVVLEDSQDNRIGQWTNVSSTRWILQHSHELNPEAREGIYRLKAYIGDRMISHDFEVKKYVLLKFEVTVQSPHKVNVNEEELLIKVCGKYTFGQPVPGKSWVKVCRNIQPYRHFPDGSPLCLKKTTEIEKTGCAIHTLNVSAFLNSTLKKYLLDSLHVVAMITEEETEITRTTFKSILLTYETGKATLKDLPKTYKHGSVIEGKIKLTNFKDAPIQNKDVYLFEKETLFFKPLLNLTTDSDGLASFSLNTSGLPERDIELTASVNPVFYYHAHNIPHFSTDRKTVKLFWPATPYTPRLSELIIENIEQPLKCDAEFTVTIKYYFIGETVEEFKTDIVYMVLSRGVIVHHGYEKVEVKSTNRAANGTVSFKLSAGAVLAPAVQILAYCVLPSENVAAGITNFNVEKCFSSKVSLQFSPAKAVPGETNILQISAQPGSLCGLSAVDQSVLILKSRKRLDTDKIFNLLPVQSVSNYPYSVEDAQGCLHVRSRRDVPNDITYESLKVTGMYRHRISMPMVSRADAHIYKSSRNSPEVTILTVFPETWIWELVEVGDSGSAQVPVTVPDTITSWETEAFCLSSKGLGLAPPAQLTVFQPFILELSLPYSIIRGEIFELKATVFNYLSKCIMVKVTPAPSSDYTLKASSDDQYSSCLCANERKTFKWILTPSVLGVLNITVSAEAEASQTVCDNEIVSVPERGRIDTVTRSLLVQAEGTEKTETYNWLLCPKGDSLSEEVDLTLPKDVIEGSARSSVSVIGDILGRALWNLHGLLQMPYGCGEQNMAILSPNIYILQYLENTEQLTSAIRERATGFLKSGYQRQLNYRRFYGAYSTFGSGDVNTWLTAFVMKSFGKAQKYIFIDPQIIQSAKEWLISRRDSDGCFIQQGRLFNNRMKVYLSIYLLSVEGGVNDNVTVTAYITASLLELETPVTDPVITKGLSCLKSVIEDVNNTYTTALLAYTFSLARDTDTRQQLFKKLEDVAISDGSHLHWSQSGSADDSDSLAVEISSYVLLAVLTTDSVTPADLGFANRIVSWLVKQQNAYGGFSSTQDTVVALQALSLYATKVFSSDGSSTVTVQSAGDTHHFDVNQDKKLLYQEKQLQNVPAKYSIEVKGSTCVSVQVAQFYNIPTPTEAKTLSIDAKFEGDCNTLGQKFILSFAVKYDGVQERTNMVIVDIKLLSGFTADTSLLKTLVGMCVFLVERVDAKDDHVIVYLKEIPKKPIIPNSYEIQMKQVLPVKNLKPAVVKVYDYYQPMIESGSSAKLCASLLKPNESLVMNIYLVHDDQSTLLLQKKAEEEFHHCFNFQAPLVEAESVQKMKVELQGESFKMTEERKVMFKPYHPLTFIQTDKPIYIPGQTVNFRVVTMDTNFAPLDQQYGSVILEDNQSNRIGQWTNVSSTRWILQRSYELNPEAREGIYRLKAYIGDRMISHDFEVKKYVLPKFEVTVQSPDKVSVDEEELLIEVCGKYTYGQPVPGKSWVKVCRNVRPYHRVPYDSNPLCLEETTEIKKTGCAIHTLDVSAVLNSTLKYSLLNSLRVEAVITEEGTEITMTKSKSVSLTYEIGKVTLMDLPKTYKHGSVIEGKIKLSSLKDAPIQNKEVYLFEGEIWSSKLLLNLTTDSDGLASFSLNTSSLPERDIDLMASVYPGLHYQSYKTPHISMDRKTVQLFRPATPYTPTLSELIIENIEQPLKCDAEFTVTIKYYFIGETVEEFKTDIVYMVLSRGVIVHYGYEKVEVKSSNGAASGTVSFKLSAGADLAPAVQILAYCVLPSGNVAAGSTKFDAEKCFSNKVSLQFSPAKAVPVTMLKYAPVPVLAMASLDDVDFDTSSRDSPAVTIRTVFPETWIWELAEVGDSGSAQVPVTVPDTITSWETEAFCLSSKGLGLAPPAQLTVFQPFFLELSLPYSIIRGEIFELKATVFNYLSKCIMVKVTPAPSSDYTLKASSDDQYSSCLCANGRKTFKWILTPSVLGVLNITVSAEAEASQTVCDNEIVSVPERGRIDTVTRSLLVQAEGTEKTETYSWLLCPKGDSLSEEVDLTLPKDVIEGSARSSVSVIGDILGCALRNLHGLLQMPYGCGEQNMAILSPNIYILQYLENTEQLTSAIRERATGFLKSGYQRQLNYKHSDGAYSTFGYGNGNTCFAFVTSCTSISLIFQGGVNDNVTMTSYITASLLELETPVTDPVVTKGLSCLRSVIEDVKNTYTTALLAYTFSLARDTDTRQQLFKKLEDVAISDGSHLHWSQSGSADDSDSLAVEISSYVLLAVLTTDSVTPADLGFVNKIVSWLVKQQNAYGGFSSTQDTVVALQALSLYATKVFSSDGSSTVTVQSAGDTHHFDVNQDNKLLYQEKQLQNVPAKYSIEVKGSTCVSVQVAQFYNIPTPTEAKTLSIDAKIEGDCNTLGQNFILNFTVKYDGLQERTNMVIVDIKLLSGFTADTSMLGTSPGTYASLVERVDAKNDHVIVYLKEIPKNIPKNYQIQMKQVLPVKNLKPAVVKVYDYYQTMIESGSVAKLCASLLKPNESLVMNIYLVHDDQSILLLQKTAEEEFHHCFNFQAPLVEAESVQKMKVELQGEYFKMTEERKVMFKPYHPLTFIQTDKPIYIPGQTVNFRVVTMDTNFAPLDQQYGSVILEDNQSNRIGQWTNVSSTRWILQRSYELNPEAREGIYRLKAYIGDRMISHDFEVKKYVLPKFEVTVQSPDKVSVDEEELLIEVCGKYTYGQPVPGKSWVKVCRNVRPYHRVPYDSNPLCLEETTEIKKTGCAIHTLDVSAVLNSTLKYSLQNSLRVEALITEEGTEITMTKSKSVSLTYEIGKVTLMDLPKTYKHGSVIEGKIKLSSLKDAPIQNKEVYLFKSETWTSKRLLNLTTDSDGLASFSLNTSSLPERDIDLMASVYPGLHYQSHKTPHISMDRKTVQLFRPAAPYTPTLSELIIENIEQPLKCDAEFTMTIKYYFIGETVEEFKTDIVYMVLSRGVIVHYGYEKVEVKSFNGAASGTVSFKLSAGADLAPAVQILAYCVLPSGNVAAGSTKFDAEKCFSNKVSLQFSPAKAVPGEKNTLQISAQPGSLCGLSAVDQSVLILESEKRLDTDKIFNLLPVQSVSDYPYNVEDEQGCLHVRSRRALPTDNAYESLKRVGLKMATNLAVRVPECLSYRGLTYHRYHVIIAPLDTVPVVEMALLEDGDFDTSSRDSPAVTIRTVFPETWIWELAEVGDSGSAQVPVTVPDTITSWETEAFCLSSKGLGLAPPAQLTVFQPFFLELSLPYSIIRGEIFELKATVFNYLSKCIMVKVTPAPSSDYTLKASSDDQYSSCLCANGRKTFKWILTPSVLGVLNITVSAEAEVSQTLCDNEIVSVPERGHIDTVTRSLLVQAEGTEKTETYSWLLCPKGDSLSEEVDLTLPKDVIEGSARSSVSVIGDILGRALRNLDGLLQMPYGCGEQNMAILSPNIYILQYLENTEQLTSAIRERATGFLKSGYQKQLNYKHSDGAYSTFGYGNGNTWLTAFVLRSFGKAQKYIFIDPQIIQSAKEWLINRRDSDGCFIQQGRLFNNRMKVCLSIYLLSVEGGVNDNVTMTAYITASLLELETPVTDPVVTKGLSCLRSVIEDVKNTYTTALLAYTFSLARDTDTRQQLFKKLQDVAISEGSHLHWSQSGSAEDSDSLAVEISSYVLLAVLTTDSVTPADLGFANRIVSWLVKQQNAYGGFSSTQDTVVALQALSLYATKVFSSDGSSTVTVQSAGDTHHFDVNQDKKLLYQEKQLQNVPAKYSIEVKGSTCVSVQVAQFYNIPTPAEAKTLSIDAKIEGDCNTLGQNFILRFTVKYDGLQERTNMVIVDIKLLSGFTADTSMLGTSPGTYASLVERVDAKNDHVIVYLKEIPKNIPKNYQIQMKQVLPVKNLKPAVVKVYDYYQANDQSETEYSFHC</sequence>
<feature type="domain" description="Alpha-macroglobulin receptor-binding" evidence="11">
    <location>
        <begin position="3048"/>
        <end position="3140"/>
    </location>
</feature>
<dbReference type="InterPro" id="IPR002890">
    <property type="entry name" value="MG2"/>
</dbReference>
<dbReference type="Pfam" id="PF07703">
    <property type="entry name" value="A2M_BRD"/>
    <property type="match status" value="3"/>
</dbReference>
<dbReference type="SMART" id="SM01419">
    <property type="entry name" value="Thiol-ester_cl"/>
    <property type="match status" value="3"/>
</dbReference>
<dbReference type="Pfam" id="PF17789">
    <property type="entry name" value="MG4"/>
    <property type="match status" value="4"/>
</dbReference>
<dbReference type="Gene3D" id="2.60.40.10">
    <property type="entry name" value="Immunoglobulins"/>
    <property type="match status" value="5"/>
</dbReference>
<dbReference type="GO" id="GO:0007399">
    <property type="term" value="P:nervous system development"/>
    <property type="evidence" value="ECO:0007669"/>
    <property type="project" value="UniProtKB-ARBA"/>
</dbReference>
<dbReference type="Pfam" id="PF00207">
    <property type="entry name" value="A2M"/>
    <property type="match status" value="5"/>
</dbReference>
<gene>
    <name evidence="12" type="ORF">ROHU_006372</name>
</gene>
<evidence type="ECO:0007829" key="14">
    <source>
        <dbReference type="PeptideAtlas" id="A0A498N081"/>
    </source>
</evidence>
<keyword evidence="6" id="KW-0722">Serine protease inhibitor</keyword>
<reference evidence="12 13" key="1">
    <citation type="submission" date="2018-03" db="EMBL/GenBank/DDBJ databases">
        <title>Draft genome sequence of Rohu Carp (Labeo rohita).</title>
        <authorList>
            <person name="Das P."/>
            <person name="Kushwaha B."/>
            <person name="Joshi C.G."/>
            <person name="Kumar D."/>
            <person name="Nagpure N.S."/>
            <person name="Sahoo L."/>
            <person name="Das S.P."/>
            <person name="Bit A."/>
            <person name="Patnaik S."/>
            <person name="Meher P.K."/>
            <person name="Jayasankar P."/>
            <person name="Koringa P.G."/>
            <person name="Patel N.V."/>
            <person name="Hinsu A.T."/>
            <person name="Kumar R."/>
            <person name="Pandey M."/>
            <person name="Agarwal S."/>
            <person name="Srivastava S."/>
            <person name="Singh M."/>
            <person name="Iquebal M.A."/>
            <person name="Jaiswal S."/>
            <person name="Angadi U.B."/>
            <person name="Kumar N."/>
            <person name="Raza M."/>
            <person name="Shah T.M."/>
            <person name="Rai A."/>
            <person name="Jena J.K."/>
        </authorList>
    </citation>
    <scope>NUCLEOTIDE SEQUENCE [LARGE SCALE GENOMIC DNA]</scope>
    <source>
        <strain evidence="12">DASCIFA01</strain>
        <tissue evidence="12">Testis</tissue>
    </source>
</reference>
<dbReference type="InterPro" id="IPR047565">
    <property type="entry name" value="Alpha-macroglob_thiol-ester_cl"/>
</dbReference>
<evidence type="ECO:0000256" key="2">
    <source>
        <dbReference type="ARBA" id="ARBA00010952"/>
    </source>
</evidence>
<dbReference type="Gene3D" id="2.20.130.20">
    <property type="match status" value="5"/>
</dbReference>
<evidence type="ECO:0000313" key="13">
    <source>
        <dbReference type="Proteomes" id="UP000290572"/>
    </source>
</evidence>
<evidence type="ECO:0000256" key="1">
    <source>
        <dbReference type="ARBA" id="ARBA00004613"/>
    </source>
</evidence>
<feature type="domain" description="Alpha-2-macroglobulin bait region" evidence="9">
    <location>
        <begin position="1354"/>
        <end position="1563"/>
    </location>
</feature>
<name>A0A498N081_LABRO</name>
<proteinExistence type="evidence at protein level"/>
<dbReference type="Gene3D" id="2.60.40.1930">
    <property type="match status" value="7"/>
</dbReference>
<evidence type="ECO:0000256" key="4">
    <source>
        <dbReference type="ARBA" id="ARBA00022690"/>
    </source>
</evidence>
<dbReference type="Gene3D" id="2.60.40.690">
    <property type="entry name" value="Alpha-macroglobulin, receptor-binding domain"/>
    <property type="match status" value="5"/>
</dbReference>
<feature type="domain" description="Alpha-2-macroglobulin" evidence="10">
    <location>
        <begin position="2425"/>
        <end position="2514"/>
    </location>
</feature>
<organism evidence="12 13">
    <name type="scientific">Labeo rohita</name>
    <name type="common">Indian major carp</name>
    <name type="synonym">Cyprinus rohita</name>
    <dbReference type="NCBI Taxonomy" id="84645"/>
    <lineage>
        <taxon>Eukaryota</taxon>
        <taxon>Metazoa</taxon>
        <taxon>Chordata</taxon>
        <taxon>Craniata</taxon>
        <taxon>Vertebrata</taxon>
        <taxon>Euteleostomi</taxon>
        <taxon>Actinopterygii</taxon>
        <taxon>Neopterygii</taxon>
        <taxon>Teleostei</taxon>
        <taxon>Ostariophysi</taxon>
        <taxon>Cypriniformes</taxon>
        <taxon>Cyprinidae</taxon>
        <taxon>Labeoninae</taxon>
        <taxon>Labeonini</taxon>
        <taxon>Labeo</taxon>
    </lineage>
</organism>
<dbReference type="Pfam" id="PF17791">
    <property type="entry name" value="MG3"/>
    <property type="match status" value="4"/>
</dbReference>
<dbReference type="FunFam" id="1.50.10.20:FF:000001">
    <property type="entry name" value="CD109 isoform 1"/>
    <property type="match status" value="3"/>
</dbReference>
<dbReference type="Proteomes" id="UP000290572">
    <property type="component" value="Unassembled WGS sequence"/>
</dbReference>
<accession>A0A498N081</accession>
<dbReference type="SUPFAM" id="SSF49410">
    <property type="entry name" value="Alpha-macroglobulin receptor domain"/>
    <property type="match status" value="5"/>
</dbReference>
<dbReference type="GO" id="GO:0005615">
    <property type="term" value="C:extracellular space"/>
    <property type="evidence" value="ECO:0007669"/>
    <property type="project" value="InterPro"/>
</dbReference>
<evidence type="ECO:0000256" key="6">
    <source>
        <dbReference type="ARBA" id="ARBA00022900"/>
    </source>
</evidence>
<comment type="caution">
    <text evidence="12">The sequence shown here is derived from an EMBL/GenBank/DDBJ whole genome shotgun (WGS) entry which is preliminary data.</text>
</comment>
<dbReference type="InterPro" id="IPR008930">
    <property type="entry name" value="Terpenoid_cyclase/PrenylTrfase"/>
</dbReference>
<evidence type="ECO:0000259" key="9">
    <source>
        <dbReference type="SMART" id="SM01359"/>
    </source>
</evidence>
<dbReference type="PROSITE" id="PS00477">
    <property type="entry name" value="ALPHA_2_MACROGLOBULIN"/>
    <property type="match status" value="3"/>
</dbReference>
<feature type="domain" description="Alpha-2-macroglobulin" evidence="10">
    <location>
        <begin position="3720"/>
        <end position="3809"/>
    </location>
</feature>
<dbReference type="InterPro" id="IPR036595">
    <property type="entry name" value="A-macroglobulin_rcpt-bd_sf"/>
</dbReference>
<dbReference type="Pfam" id="PF07678">
    <property type="entry name" value="TED_complement"/>
    <property type="match status" value="6"/>
</dbReference>
<dbReference type="InterPro" id="IPR019742">
    <property type="entry name" value="MacrogloblnA2_CS"/>
</dbReference>
<dbReference type="CDD" id="cd02897">
    <property type="entry name" value="A2M_2"/>
    <property type="match status" value="3"/>
</dbReference>
<keyword evidence="14" id="KW-1267">Proteomics identification</keyword>
<feature type="domain" description="Alpha-2-macroglobulin bait region" evidence="9">
    <location>
        <begin position="4803"/>
        <end position="4952"/>
    </location>
</feature>
<dbReference type="Gene3D" id="6.20.50.160">
    <property type="match status" value="3"/>
</dbReference>
<dbReference type="SMART" id="SM01361">
    <property type="entry name" value="A2M_recep"/>
    <property type="match status" value="5"/>
</dbReference>
<evidence type="ECO:0000256" key="8">
    <source>
        <dbReference type="ARBA" id="ARBA00023180"/>
    </source>
</evidence>
<dbReference type="InterPro" id="IPR011625">
    <property type="entry name" value="A2M_N_BRD"/>
</dbReference>